<sequence length="362" mass="40382">MPDSRDSSTRTGAVNKPGEAFLDTLKGFFHEEATALKQKLNPETGPARPIEPGFYRVDVESERIYEYAGDLYQGRKKLKTAYPWNAQLQETERDRWRDVRYFSLDNHNVIQIGRLADLTRQYSRAGAGSILCVLNLNHDNWGDDIPSGELTAEVGISHYIQGSGRRDELIIGKTTLIKDLVLRAGAMVGAGLTNGLAGELPGKADVASLIRNGVEAGQFGIERAGDLFGGEKRSPRGTYANPGLGDIAREVPLARDALGLWDDRKRDKKNREPRVFDAESAREKLQLKVQLYQGEYDNLAGEHLHVHRTWRVRDDELDHAWLKRSEGTGVRLPMISLEDLGEGIMPMVESLFTLMRKTGVTA</sequence>
<dbReference type="Proteomes" id="UP000295172">
    <property type="component" value="Unassembled WGS sequence"/>
</dbReference>
<evidence type="ECO:0000313" key="2">
    <source>
        <dbReference type="Proteomes" id="UP000295172"/>
    </source>
</evidence>
<dbReference type="AlphaFoldDB" id="A0A4R4XI27"/>
<evidence type="ECO:0000313" key="1">
    <source>
        <dbReference type="EMBL" id="TDD30444.1"/>
    </source>
</evidence>
<keyword evidence="2" id="KW-1185">Reference proteome</keyword>
<proteinExistence type="predicted"/>
<dbReference type="RefSeq" id="WP_132315267.1">
    <property type="nucleotide sequence ID" value="NZ_SMKR01000003.1"/>
</dbReference>
<accession>A0A4R4XI27</accession>
<name>A0A4R4XI27_9ACTN</name>
<protein>
    <submittedName>
        <fullName evidence="1">Uncharacterized protein</fullName>
    </submittedName>
</protein>
<dbReference type="EMBL" id="SMKR01000003">
    <property type="protein sequence ID" value="TDD30444.1"/>
    <property type="molecule type" value="Genomic_DNA"/>
</dbReference>
<gene>
    <name evidence="1" type="ORF">E1218_01175</name>
</gene>
<reference evidence="1 2" key="1">
    <citation type="submission" date="2019-02" db="EMBL/GenBank/DDBJ databases">
        <title>Draft genome sequences of novel Actinobacteria.</title>
        <authorList>
            <person name="Sahin N."/>
            <person name="Ay H."/>
            <person name="Saygin H."/>
        </authorList>
    </citation>
    <scope>NUCLEOTIDE SEQUENCE [LARGE SCALE GENOMIC DNA]</scope>
    <source>
        <strain evidence="1 2">16K104</strain>
    </source>
</reference>
<comment type="caution">
    <text evidence="1">The sequence shown here is derived from an EMBL/GenBank/DDBJ whole genome shotgun (WGS) entry which is preliminary data.</text>
</comment>
<organism evidence="1 2">
    <name type="scientific">Kribbella turkmenica</name>
    <dbReference type="NCBI Taxonomy" id="2530375"/>
    <lineage>
        <taxon>Bacteria</taxon>
        <taxon>Bacillati</taxon>
        <taxon>Actinomycetota</taxon>
        <taxon>Actinomycetes</taxon>
        <taxon>Propionibacteriales</taxon>
        <taxon>Kribbellaceae</taxon>
        <taxon>Kribbella</taxon>
    </lineage>
</organism>
<dbReference type="OrthoDB" id="112037at2"/>